<evidence type="ECO:0000256" key="5">
    <source>
        <dbReference type="ARBA" id="ARBA00022833"/>
    </source>
</evidence>
<proteinExistence type="inferred from homology"/>
<accession>K2GF68</accession>
<protein>
    <submittedName>
        <fullName evidence="10">Oligopeptidase A</fullName>
    </submittedName>
</protein>
<name>K2GF68_9BACT</name>
<evidence type="ECO:0000256" key="6">
    <source>
        <dbReference type="ARBA" id="ARBA00023049"/>
    </source>
</evidence>
<dbReference type="Gene3D" id="3.40.390.10">
    <property type="entry name" value="Collagenase (Catalytic Domain)"/>
    <property type="match status" value="1"/>
</dbReference>
<evidence type="ECO:0000256" key="7">
    <source>
        <dbReference type="RuleBase" id="RU003435"/>
    </source>
</evidence>
<evidence type="ECO:0000256" key="2">
    <source>
        <dbReference type="ARBA" id="ARBA00022670"/>
    </source>
</evidence>
<evidence type="ECO:0000256" key="1">
    <source>
        <dbReference type="ARBA" id="ARBA00006040"/>
    </source>
</evidence>
<gene>
    <name evidence="10" type="ORF">ACD_2C00261G0001</name>
</gene>
<sequence>MPIGRKLSDYPNHMKKIIMEELRKKWIPDFKVLFSKESIEVLPDLLLELLEGRKKIFAELLETPKEKISFEIFEDENFLNYLFMLLNHYEWVNSSDVLRKIIDDFRPAYMDFSNEVEFSKPYYEMFIHFRDNCTLDVEQKRIIDLTIRNFEQSWIHLPEDKQSRLKEINQSMAKLGFDFSNNVLDSEKEFEYFFGTDEFLKEMPEDDLSVAKEKAIAEWKAWYRFTSDITSYMAVMKFCSSSEIRKHFYTCRNTKATSGKYDNRPMILEILKLRKEESILLWHKNYAENSLVDKMAESPEKVIELLEQIRERAIGKWESDLQEIRDYFSLESFWPWDLAYYSRILKEKKYEVDEKEVKKYFEYDTVKKWLFDIAERLYSITFEEIDAPKFDPEIRIYKAFRDWEFKSYFIMDMFYRKEKTSWAWADCLREKLKIESADNDPIILNVCSFQRWTDGKALLNLWNVQTMFHEFWHWLHVMLSESKHSWLNGFHVEWDFVELPSQIMENWCNEKESLKTFAKHIDTGEVITDELLEKLDKLQHFMTWVWALAQNQYWMLDMKLHTEEPPETIEELDDKVFNIFQDISLFTLEKESTKVHASFTHIFGWGYAAWYYSYLWAEIIEADVFSEFKKNGIFNPEVWNRFYSTILSQWARKPARELFHDFMWRDIELDAYFKKQGF</sequence>
<dbReference type="InterPro" id="IPR001567">
    <property type="entry name" value="Pept_M3A_M3B_dom"/>
</dbReference>
<dbReference type="GO" id="GO:0004222">
    <property type="term" value="F:metalloendopeptidase activity"/>
    <property type="evidence" value="ECO:0007669"/>
    <property type="project" value="InterPro"/>
</dbReference>
<keyword evidence="5 7" id="KW-0862">Zinc</keyword>
<evidence type="ECO:0000259" key="9">
    <source>
        <dbReference type="Pfam" id="PF19310"/>
    </source>
</evidence>
<dbReference type="Pfam" id="PF19310">
    <property type="entry name" value="TOP_N"/>
    <property type="match status" value="1"/>
</dbReference>
<evidence type="ECO:0000313" key="10">
    <source>
        <dbReference type="EMBL" id="EKE28954.1"/>
    </source>
</evidence>
<reference evidence="10" key="1">
    <citation type="journal article" date="2012" name="Science">
        <title>Fermentation, hydrogen, and sulfur metabolism in multiple uncultivated bacterial phyla.</title>
        <authorList>
            <person name="Wrighton K.C."/>
            <person name="Thomas B.C."/>
            <person name="Sharon I."/>
            <person name="Miller C.S."/>
            <person name="Castelle C.J."/>
            <person name="VerBerkmoes N.C."/>
            <person name="Wilkins M.J."/>
            <person name="Hettich R.L."/>
            <person name="Lipton M.S."/>
            <person name="Williams K.H."/>
            <person name="Long P.E."/>
            <person name="Banfield J.F."/>
        </authorList>
    </citation>
    <scope>NUCLEOTIDE SEQUENCE [LARGE SCALE GENOMIC DNA]</scope>
</reference>
<dbReference type="SUPFAM" id="SSF55486">
    <property type="entry name" value="Metalloproteases ('zincins'), catalytic domain"/>
    <property type="match status" value="1"/>
</dbReference>
<comment type="cofactor">
    <cofactor evidence="7">
        <name>Zn(2+)</name>
        <dbReference type="ChEBI" id="CHEBI:29105"/>
    </cofactor>
    <text evidence="7">Binds 1 zinc ion.</text>
</comment>
<dbReference type="Pfam" id="PF01432">
    <property type="entry name" value="Peptidase_M3"/>
    <property type="match status" value="1"/>
</dbReference>
<dbReference type="PANTHER" id="PTHR43660">
    <property type="entry name" value="DIPEPTIDYL CARBOXYPEPTIDASE"/>
    <property type="match status" value="1"/>
</dbReference>
<evidence type="ECO:0000256" key="3">
    <source>
        <dbReference type="ARBA" id="ARBA00022723"/>
    </source>
</evidence>
<dbReference type="Gene3D" id="1.10.1370.10">
    <property type="entry name" value="Neurolysin, domain 3"/>
    <property type="match status" value="1"/>
</dbReference>
<evidence type="ECO:0000259" key="8">
    <source>
        <dbReference type="Pfam" id="PF01432"/>
    </source>
</evidence>
<dbReference type="InterPro" id="IPR045090">
    <property type="entry name" value="Pept_M3A_M3B"/>
</dbReference>
<dbReference type="InterPro" id="IPR024077">
    <property type="entry name" value="Neurolysin/TOP_dom2"/>
</dbReference>
<feature type="domain" description="Oligopeptidase A N-terminal" evidence="9">
    <location>
        <begin position="79"/>
        <end position="161"/>
    </location>
</feature>
<dbReference type="PANTHER" id="PTHR43660:SF1">
    <property type="entry name" value="DIPEPTIDYL CARBOXYPEPTIDASE"/>
    <property type="match status" value="1"/>
</dbReference>
<dbReference type="EMBL" id="AMFJ01000261">
    <property type="protein sequence ID" value="EKE28954.1"/>
    <property type="molecule type" value="Genomic_DNA"/>
</dbReference>
<feature type="domain" description="Peptidase M3A/M3B catalytic" evidence="8">
    <location>
        <begin position="235"/>
        <end position="675"/>
    </location>
</feature>
<evidence type="ECO:0000256" key="4">
    <source>
        <dbReference type="ARBA" id="ARBA00022801"/>
    </source>
</evidence>
<dbReference type="GO" id="GO:0006508">
    <property type="term" value="P:proteolysis"/>
    <property type="evidence" value="ECO:0007669"/>
    <property type="project" value="UniProtKB-KW"/>
</dbReference>
<comment type="caution">
    <text evidence="10">The sequence shown here is derived from an EMBL/GenBank/DDBJ whole genome shotgun (WGS) entry which is preliminary data.</text>
</comment>
<keyword evidence="3 7" id="KW-0479">Metal-binding</keyword>
<dbReference type="AlphaFoldDB" id="K2GF68"/>
<dbReference type="InterPro" id="IPR024079">
    <property type="entry name" value="MetalloPept_cat_dom_sf"/>
</dbReference>
<keyword evidence="2 7" id="KW-0645">Protease</keyword>
<dbReference type="GO" id="GO:0046872">
    <property type="term" value="F:metal ion binding"/>
    <property type="evidence" value="ECO:0007669"/>
    <property type="project" value="UniProtKB-UniRule"/>
</dbReference>
<dbReference type="InterPro" id="IPR045666">
    <property type="entry name" value="OpdA_N"/>
</dbReference>
<keyword evidence="4 7" id="KW-0378">Hydrolase</keyword>
<organism evidence="10">
    <name type="scientific">uncultured bacterium</name>
    <name type="common">gcode 4</name>
    <dbReference type="NCBI Taxonomy" id="1234023"/>
    <lineage>
        <taxon>Bacteria</taxon>
        <taxon>environmental samples</taxon>
    </lineage>
</organism>
<keyword evidence="6 7" id="KW-0482">Metalloprotease</keyword>
<comment type="similarity">
    <text evidence="1 7">Belongs to the peptidase M3 family.</text>
</comment>